<evidence type="ECO:0000256" key="2">
    <source>
        <dbReference type="ARBA" id="ARBA00022448"/>
    </source>
</evidence>
<dbReference type="InterPro" id="IPR050811">
    <property type="entry name" value="Phosphate_ABC_transporter"/>
</dbReference>
<dbReference type="GO" id="GO:0042301">
    <property type="term" value="F:phosphate ion binding"/>
    <property type="evidence" value="ECO:0007669"/>
    <property type="project" value="UniProtKB-UniRule"/>
</dbReference>
<evidence type="ECO:0000256" key="1">
    <source>
        <dbReference type="ARBA" id="ARBA00008725"/>
    </source>
</evidence>
<sequence>MNTTLKRWAIPFGILGLLTVITALIDDPFTSAQMQRKETIEIDGSSTVYPITKVIASEFDGSEGNKVPIKVGISGTTGGFRKFCEGKTDISNASRPILKEEMAVCNRNKVNYVELPIAFDALTVVVNPKNDWAKDITIAELQKIWEPAAEGRITKWNQIRSTWPDKPLNLYGPDKDSGTFDYFTQATVGKSKASRNDYTDSEDDNVLVKRVSQDPNALAYFGMAYYQANTSQLKAVAVDNGKGSVLPSRQTVEKTQYQPLSRPLFIYVNFKSAQTKPKVKKFVDFYLANAPTFVSQVGYIPLSTEVYHLGSVQFHQGELGTVFNGETHLNLTLAEMLNKRANLF</sequence>
<organism evidence="6 7">
    <name type="scientific">Komarekiella delphini-convector SJRDD-AB1</name>
    <dbReference type="NCBI Taxonomy" id="2593771"/>
    <lineage>
        <taxon>Bacteria</taxon>
        <taxon>Bacillati</taxon>
        <taxon>Cyanobacteriota</taxon>
        <taxon>Cyanophyceae</taxon>
        <taxon>Nostocales</taxon>
        <taxon>Nostocaceae</taxon>
        <taxon>Komarekiella</taxon>
        <taxon>Komarekiella delphini-convector</taxon>
    </lineage>
</organism>
<evidence type="ECO:0000259" key="5">
    <source>
        <dbReference type="Pfam" id="PF12849"/>
    </source>
</evidence>
<evidence type="ECO:0000313" key="7">
    <source>
        <dbReference type="Proteomes" id="UP001165986"/>
    </source>
</evidence>
<feature type="domain" description="PBP" evidence="5">
    <location>
        <begin position="33"/>
        <end position="288"/>
    </location>
</feature>
<dbReference type="SUPFAM" id="SSF53850">
    <property type="entry name" value="Periplasmic binding protein-like II"/>
    <property type="match status" value="1"/>
</dbReference>
<keyword evidence="4" id="KW-0592">Phosphate transport</keyword>
<dbReference type="PANTHER" id="PTHR30570">
    <property type="entry name" value="PERIPLASMIC PHOSPHATE BINDING COMPONENT OF PHOSPHATE ABC TRANSPORTER"/>
    <property type="match status" value="1"/>
</dbReference>
<dbReference type="Pfam" id="PF12849">
    <property type="entry name" value="PBP_like_2"/>
    <property type="match status" value="1"/>
</dbReference>
<dbReference type="RefSeq" id="WP_191756763.1">
    <property type="nucleotide sequence ID" value="NZ_VJXY01000005.1"/>
</dbReference>
<comment type="function">
    <text evidence="4">Involved in the system for phosphate transport across the cytoplasmic membrane.</text>
</comment>
<keyword evidence="7" id="KW-1185">Reference proteome</keyword>
<dbReference type="NCBIfam" id="TIGR02136">
    <property type="entry name" value="ptsS_2"/>
    <property type="match status" value="1"/>
</dbReference>
<keyword evidence="2 4" id="KW-0813">Transport</keyword>
<dbReference type="PANTHER" id="PTHR30570:SF1">
    <property type="entry name" value="PHOSPHATE-BINDING PROTEIN PSTS"/>
    <property type="match status" value="1"/>
</dbReference>
<keyword evidence="3" id="KW-0732">Signal</keyword>
<reference evidence="6" key="1">
    <citation type="submission" date="2019-07" db="EMBL/GenBank/DDBJ databases">
        <title>Toxilogical consequences of a new and cryptic species of cyanobacteria (Komarekiella delphini-convector) recovered from the epidermis of a bottlenose dolphin and 1500 ft. in the air.</title>
        <authorList>
            <person name="Brown A.O."/>
            <person name="Dvorak P."/>
            <person name="Villanueva C.D."/>
            <person name="Foss A.J."/>
            <person name="Garvey A.D."/>
            <person name="Gibson Q.A."/>
            <person name="Johansen J.R."/>
            <person name="Casamatta D.A."/>
        </authorList>
    </citation>
    <scope>NUCLEOTIDE SEQUENCE</scope>
    <source>
        <strain evidence="6">SJRDD-AB1</strain>
    </source>
</reference>
<gene>
    <name evidence="6" type="ORF">FNW02_06580</name>
</gene>
<comment type="caution">
    <text evidence="6">The sequence shown here is derived from an EMBL/GenBank/DDBJ whole genome shotgun (WGS) entry which is preliminary data.</text>
</comment>
<accession>A0AA40VQ92</accession>
<dbReference type="FunFam" id="3.40.190.10:FF:000156">
    <property type="entry name" value="Phosphate ABC transporter, phosphate-binding protein"/>
    <property type="match status" value="1"/>
</dbReference>
<dbReference type="CDD" id="cd13654">
    <property type="entry name" value="PBP2_phosphate_like_2"/>
    <property type="match status" value="1"/>
</dbReference>
<evidence type="ECO:0000313" key="6">
    <source>
        <dbReference type="EMBL" id="MBD6615512.1"/>
    </source>
</evidence>
<proteinExistence type="inferred from homology"/>
<dbReference type="Gene3D" id="3.40.190.10">
    <property type="entry name" value="Periplasmic binding protein-like II"/>
    <property type="match status" value="2"/>
</dbReference>
<dbReference type="GO" id="GO:0006817">
    <property type="term" value="P:phosphate ion transport"/>
    <property type="evidence" value="ECO:0007669"/>
    <property type="project" value="UniProtKB-UniRule"/>
</dbReference>
<dbReference type="EMBL" id="VJXY01000005">
    <property type="protein sequence ID" value="MBD6615512.1"/>
    <property type="molecule type" value="Genomic_DNA"/>
</dbReference>
<evidence type="ECO:0000256" key="4">
    <source>
        <dbReference type="RuleBase" id="RU367119"/>
    </source>
</evidence>
<dbReference type="InterPro" id="IPR024370">
    <property type="entry name" value="PBP_domain"/>
</dbReference>
<dbReference type="Proteomes" id="UP001165986">
    <property type="component" value="Unassembled WGS sequence"/>
</dbReference>
<name>A0AA40VQ92_9NOST</name>
<evidence type="ECO:0000256" key="3">
    <source>
        <dbReference type="ARBA" id="ARBA00022729"/>
    </source>
</evidence>
<comment type="similarity">
    <text evidence="1 4">Belongs to the PstS family.</text>
</comment>
<dbReference type="InterPro" id="IPR011862">
    <property type="entry name" value="Phos-bd"/>
</dbReference>
<protein>
    <recommendedName>
        <fullName evidence="4">Phosphate-binding protein</fullName>
    </recommendedName>
</protein>
<dbReference type="AlphaFoldDB" id="A0AA40VQ92"/>